<feature type="transmembrane region" description="Helical" evidence="1">
    <location>
        <begin position="265"/>
        <end position="281"/>
    </location>
</feature>
<feature type="transmembrane region" description="Helical" evidence="1">
    <location>
        <begin position="184"/>
        <end position="213"/>
    </location>
</feature>
<organism evidence="2">
    <name type="scientific">uncultured delta proteobacterium</name>
    <dbReference type="NCBI Taxonomy" id="34034"/>
    <lineage>
        <taxon>Bacteria</taxon>
        <taxon>Deltaproteobacteria</taxon>
        <taxon>environmental samples</taxon>
    </lineage>
</organism>
<evidence type="ECO:0000313" key="2">
    <source>
        <dbReference type="EMBL" id="SBV97490.1"/>
    </source>
</evidence>
<dbReference type="AlphaFoldDB" id="A0A212JDG9"/>
<dbReference type="Pfam" id="PF09852">
    <property type="entry name" value="DUF2079"/>
    <property type="match status" value="1"/>
</dbReference>
<keyword evidence="1" id="KW-1133">Transmembrane helix</keyword>
<feature type="transmembrane region" description="Helical" evidence="1">
    <location>
        <begin position="219"/>
        <end position="244"/>
    </location>
</feature>
<dbReference type="EMBL" id="FLUQ01000001">
    <property type="protein sequence ID" value="SBV97490.1"/>
    <property type="molecule type" value="Genomic_DNA"/>
</dbReference>
<evidence type="ECO:0008006" key="3">
    <source>
        <dbReference type="Google" id="ProtNLM"/>
    </source>
</evidence>
<sequence>MGGTDCAVLEKDAPGWQRACVHIGLPCIFAGIIITASVYCVYAFLMPFDFGLFTNIIWNFAQGDGWHASFYEGQVRVNFLADHIALYIPFLSLPMRLFPSPYTLAVIHGIAVSSVYFLLPLLVREIWREAGRNDYLKAALFLLFALFVNKAFNSAWRYPAHMTTLSMPFILAAMIALHRKSLVFAAIWCICLIMAQERAAVAVFGVGMYAAAITGNIRFGAALCFLSTGYFFAVVKIISPSFYGEQGSYLYASMIDPFFDIKDKLVYVINLFFYLFFLPLAGRRALTAASCAGPVIALALISSRPYMYTIGSHYNDLQSMFLIAASAHGLLWLTAKPWFARLPRYAVCLLALACLAYSAKYARHTLPVQHFARMDAPEFVQPLDAAIKTYADIPPEVTAFITDRLEARFAPRKKVMELSYARAGRPFSSSMVFFSDRAYTKYTVPVAEFIATLDKNPTLRLVSATEFLRVYASKDLAPQ</sequence>
<name>A0A212JDG9_9DELT</name>
<keyword evidence="1" id="KW-0472">Membrane</keyword>
<feature type="transmembrane region" description="Helical" evidence="1">
    <location>
        <begin position="102"/>
        <end position="123"/>
    </location>
</feature>
<reference evidence="2" key="1">
    <citation type="submission" date="2016-04" db="EMBL/GenBank/DDBJ databases">
        <authorList>
            <person name="Evans L.H."/>
            <person name="Alamgir A."/>
            <person name="Owens N."/>
            <person name="Weber N.D."/>
            <person name="Virtaneva K."/>
            <person name="Barbian K."/>
            <person name="Babar A."/>
            <person name="Rosenke K."/>
        </authorList>
    </citation>
    <scope>NUCLEOTIDE SEQUENCE</scope>
    <source>
        <strain evidence="2">86</strain>
    </source>
</reference>
<feature type="transmembrane region" description="Helical" evidence="1">
    <location>
        <begin position="135"/>
        <end position="152"/>
    </location>
</feature>
<protein>
    <recommendedName>
        <fullName evidence="3">DUF2079 domain-containing protein</fullName>
    </recommendedName>
</protein>
<feature type="transmembrane region" description="Helical" evidence="1">
    <location>
        <begin position="21"/>
        <end position="45"/>
    </location>
</feature>
<accession>A0A212JDG9</accession>
<dbReference type="InterPro" id="IPR018650">
    <property type="entry name" value="STSV1_Orf64"/>
</dbReference>
<gene>
    <name evidence="2" type="ORF">KL86DPRO_11226</name>
</gene>
<proteinExistence type="predicted"/>
<evidence type="ECO:0000256" key="1">
    <source>
        <dbReference type="SAM" id="Phobius"/>
    </source>
</evidence>
<keyword evidence="1" id="KW-0812">Transmembrane</keyword>